<sequence>MNRLLYRMCGIRLLGVLLPALLLPATTMARVEAPDHVLYGNVTLFGQPAPMGSVIEIRREDGSVISRYTLGRDSRLAGQYSLRVPMDTVDPRVEGRARPGDAVRLFVGSQLAAETAVGAAGVARRLDLDPQGLGTGPAVTIADVALLEGNAGSRTATLAVAMNTTSADAVTIEWNTVNGTAIGGSACAPGIDFVAADTQLVIAAGQGAAQIDVIVCGDTLPEASETFTVALTAIQNGVLADGEATVTVQDDDNVPSIAIPNVRALEPTAGSTVVVFRPQLSRSHSVPVTFAWTTQNVNASAGSDYLAASGIVTIAPGDTAAEIPVTVLADAAVEPDESFRIALSDPQNVALSQDYAYASIVDPNFDPALETSPGDEVIGGPQGIAALTQPSALALSPDGAHAYAASESQDSVLHFTRDAGTGRLTFVQAYSIATSGFENAKLNGPKDLKLSPDGLNVYVASANDNAIAILARDAGTGALSFVANQVSGQTYPDAPGGETTGLLGVTGLQVSPDGAQVYAAGATANAVAVFARDAGTGALQFVEAERNDIDDGTDAGATVVGLAAPTAIVVSPDGAQVYVTARFGNAVVAFDRDPAGGGNGKLSFLAAYRNGLAGVSGLGGAADLAISANGEHLYVAAESDNAVVLFTRGAGGTLTWTQAWRRNDPGIVGMAGPQGIAVAPDGREVFVTGFADSSLTVFDRAGATGALTVHQTVFDGEGGVENLGGPAALALSADNRHLYVAANTDNAIVLFRRLSWNTLFEDDFEQ</sequence>
<dbReference type="SUPFAM" id="SSF141072">
    <property type="entry name" value="CalX-like"/>
    <property type="match status" value="2"/>
</dbReference>
<dbReference type="GO" id="GO:0016020">
    <property type="term" value="C:membrane"/>
    <property type="evidence" value="ECO:0007669"/>
    <property type="project" value="InterPro"/>
</dbReference>
<dbReference type="GO" id="GO:0007154">
    <property type="term" value="P:cell communication"/>
    <property type="evidence" value="ECO:0007669"/>
    <property type="project" value="InterPro"/>
</dbReference>
<dbReference type="PANTHER" id="PTHR47197:SF3">
    <property type="entry name" value="DIHYDRO-HEME D1 DEHYDROGENASE"/>
    <property type="match status" value="1"/>
</dbReference>
<evidence type="ECO:0000256" key="2">
    <source>
        <dbReference type="ARBA" id="ARBA00022737"/>
    </source>
</evidence>
<dbReference type="EMBL" id="JACHHP010000001">
    <property type="protein sequence ID" value="MBB5207150.1"/>
    <property type="molecule type" value="Genomic_DNA"/>
</dbReference>
<dbReference type="InterPro" id="IPR015943">
    <property type="entry name" value="WD40/YVTN_repeat-like_dom_sf"/>
</dbReference>
<proteinExistence type="predicted"/>
<keyword evidence="1 4" id="KW-0732">Signal</keyword>
<keyword evidence="3" id="KW-0106">Calcium</keyword>
<feature type="chain" id="PRO_5031104851" evidence="4">
    <location>
        <begin position="30"/>
        <end position="766"/>
    </location>
</feature>
<evidence type="ECO:0000313" key="7">
    <source>
        <dbReference type="Proteomes" id="UP000521199"/>
    </source>
</evidence>
<dbReference type="Proteomes" id="UP000521199">
    <property type="component" value="Unassembled WGS sequence"/>
</dbReference>
<dbReference type="SUPFAM" id="SSF63829">
    <property type="entry name" value="Calcium-dependent phosphotriesterase"/>
    <property type="match status" value="1"/>
</dbReference>
<gene>
    <name evidence="6" type="ORF">HNQ52_000666</name>
</gene>
<keyword evidence="7" id="KW-1185">Reference proteome</keyword>
<dbReference type="Gene3D" id="2.130.10.10">
    <property type="entry name" value="YVTN repeat-like/Quinoprotein amine dehydrogenase"/>
    <property type="match status" value="3"/>
</dbReference>
<comment type="caution">
    <text evidence="6">The sequence shown here is derived from an EMBL/GenBank/DDBJ whole genome shotgun (WGS) entry which is preliminary data.</text>
</comment>
<keyword evidence="6" id="KW-0413">Isomerase</keyword>
<dbReference type="GO" id="GO:0016853">
    <property type="term" value="F:isomerase activity"/>
    <property type="evidence" value="ECO:0007669"/>
    <property type="project" value="UniProtKB-KW"/>
</dbReference>
<dbReference type="InterPro" id="IPR003644">
    <property type="entry name" value="Calx_beta"/>
</dbReference>
<dbReference type="PANTHER" id="PTHR47197">
    <property type="entry name" value="PROTEIN NIRF"/>
    <property type="match status" value="1"/>
</dbReference>
<organism evidence="6 7">
    <name type="scientific">Chiayiivirga flava</name>
    <dbReference type="NCBI Taxonomy" id="659595"/>
    <lineage>
        <taxon>Bacteria</taxon>
        <taxon>Pseudomonadati</taxon>
        <taxon>Pseudomonadota</taxon>
        <taxon>Gammaproteobacteria</taxon>
        <taxon>Lysobacterales</taxon>
        <taxon>Lysobacteraceae</taxon>
        <taxon>Chiayiivirga</taxon>
    </lineage>
</organism>
<evidence type="ECO:0000259" key="5">
    <source>
        <dbReference type="SMART" id="SM00237"/>
    </source>
</evidence>
<dbReference type="SMART" id="SM00237">
    <property type="entry name" value="Calx_beta"/>
    <property type="match status" value="1"/>
</dbReference>
<dbReference type="AlphaFoldDB" id="A0A7W8D5H1"/>
<dbReference type="InterPro" id="IPR019405">
    <property type="entry name" value="Lactonase_7-beta_prop"/>
</dbReference>
<feature type="signal peptide" evidence="4">
    <location>
        <begin position="1"/>
        <end position="29"/>
    </location>
</feature>
<dbReference type="Pfam" id="PF10282">
    <property type="entry name" value="Lactonase"/>
    <property type="match status" value="3"/>
</dbReference>
<evidence type="ECO:0000256" key="3">
    <source>
        <dbReference type="ARBA" id="ARBA00022837"/>
    </source>
</evidence>
<dbReference type="InterPro" id="IPR038081">
    <property type="entry name" value="CalX-like_sf"/>
</dbReference>
<reference evidence="6 7" key="1">
    <citation type="submission" date="2020-08" db="EMBL/GenBank/DDBJ databases">
        <title>Genomic Encyclopedia of Type Strains, Phase IV (KMG-IV): sequencing the most valuable type-strain genomes for metagenomic binning, comparative biology and taxonomic classification.</title>
        <authorList>
            <person name="Goeker M."/>
        </authorList>
    </citation>
    <scope>NUCLEOTIDE SEQUENCE [LARGE SCALE GENOMIC DNA]</scope>
    <source>
        <strain evidence="6 7">DSM 24163</strain>
    </source>
</reference>
<protein>
    <submittedName>
        <fullName evidence="6">6-phosphogluconolactonase (Cycloisomerase 2 family)</fullName>
    </submittedName>
</protein>
<dbReference type="RefSeq" id="WP_183959665.1">
    <property type="nucleotide sequence ID" value="NZ_JACHHP010000001.1"/>
</dbReference>
<dbReference type="Gene3D" id="2.60.40.2030">
    <property type="match status" value="2"/>
</dbReference>
<keyword evidence="2" id="KW-0677">Repeat</keyword>
<feature type="domain" description="Calx-beta" evidence="5">
    <location>
        <begin position="244"/>
        <end position="344"/>
    </location>
</feature>
<evidence type="ECO:0000256" key="4">
    <source>
        <dbReference type="SAM" id="SignalP"/>
    </source>
</evidence>
<evidence type="ECO:0000313" key="6">
    <source>
        <dbReference type="EMBL" id="MBB5207150.1"/>
    </source>
</evidence>
<evidence type="ECO:0000256" key="1">
    <source>
        <dbReference type="ARBA" id="ARBA00022729"/>
    </source>
</evidence>
<name>A0A7W8D5H1_9GAMM</name>
<dbReference type="Pfam" id="PF03160">
    <property type="entry name" value="Calx-beta"/>
    <property type="match status" value="2"/>
</dbReference>
<accession>A0A7W8D5H1</accession>
<dbReference type="InterPro" id="IPR051200">
    <property type="entry name" value="Host-pathogen_enzymatic-act"/>
</dbReference>